<gene>
    <name evidence="3" type="ORF">PISMIDRAFT_260005</name>
</gene>
<dbReference type="PROSITE" id="PS51207">
    <property type="entry name" value="PXA"/>
    <property type="match status" value="1"/>
</dbReference>
<dbReference type="HOGENOM" id="CLU_089023_0_0_1"/>
<reference evidence="4" key="2">
    <citation type="submission" date="2015-01" db="EMBL/GenBank/DDBJ databases">
        <title>Evolutionary Origins and Diversification of the Mycorrhizal Mutualists.</title>
        <authorList>
            <consortium name="DOE Joint Genome Institute"/>
            <consortium name="Mycorrhizal Genomics Consortium"/>
            <person name="Kohler A."/>
            <person name="Kuo A."/>
            <person name="Nagy L.G."/>
            <person name="Floudas D."/>
            <person name="Copeland A."/>
            <person name="Barry K.W."/>
            <person name="Cichocki N."/>
            <person name="Veneault-Fourrey C."/>
            <person name="LaButti K."/>
            <person name="Lindquist E.A."/>
            <person name="Lipzen A."/>
            <person name="Lundell T."/>
            <person name="Morin E."/>
            <person name="Murat C."/>
            <person name="Riley R."/>
            <person name="Ohm R."/>
            <person name="Sun H."/>
            <person name="Tunlid A."/>
            <person name="Henrissat B."/>
            <person name="Grigoriev I.V."/>
            <person name="Hibbett D.S."/>
            <person name="Martin F."/>
        </authorList>
    </citation>
    <scope>NUCLEOTIDE SEQUENCE [LARGE SCALE GENOMIC DNA]</scope>
    <source>
        <strain evidence="4">441</strain>
    </source>
</reference>
<dbReference type="OrthoDB" id="5582218at2759"/>
<evidence type="ECO:0000313" key="3">
    <source>
        <dbReference type="EMBL" id="KIK26505.1"/>
    </source>
</evidence>
<feature type="compositionally biased region" description="Low complexity" evidence="1">
    <location>
        <begin position="11"/>
        <end position="26"/>
    </location>
</feature>
<dbReference type="InterPro" id="IPR003114">
    <property type="entry name" value="Phox_assoc"/>
</dbReference>
<dbReference type="EMBL" id="KN833701">
    <property type="protein sequence ID" value="KIK26505.1"/>
    <property type="molecule type" value="Genomic_DNA"/>
</dbReference>
<accession>A0A0C9YNF6</accession>
<feature type="non-terminal residue" evidence="3">
    <location>
        <position position="186"/>
    </location>
</feature>
<protein>
    <recommendedName>
        <fullName evidence="2">PXA domain-containing protein</fullName>
    </recommendedName>
</protein>
<dbReference type="Pfam" id="PF02194">
    <property type="entry name" value="PXA"/>
    <property type="match status" value="1"/>
</dbReference>
<evidence type="ECO:0000313" key="4">
    <source>
        <dbReference type="Proteomes" id="UP000054018"/>
    </source>
</evidence>
<sequence>MPATVRNGPPTRSARSTTASLASTNARQQQQASLAKRLLFPNTPPGADVPPLFLSPACPPELHAEVYDLIALSLRAYVNTWWTKITRYDKEFLPQLTKVLVHVIRALEQRILSADLSTLIFCDVPALITEHFIDYRRAVSKVSTSYATGGAHTVPQLFHLFQPHLAISPEGNIDEEYFRHALDLVL</sequence>
<dbReference type="AlphaFoldDB" id="A0A0C9YNF6"/>
<evidence type="ECO:0000256" key="1">
    <source>
        <dbReference type="SAM" id="MobiDB-lite"/>
    </source>
</evidence>
<dbReference type="Proteomes" id="UP000054018">
    <property type="component" value="Unassembled WGS sequence"/>
</dbReference>
<dbReference type="STRING" id="765257.A0A0C9YNF6"/>
<name>A0A0C9YNF6_9AGAM</name>
<feature type="region of interest" description="Disordered" evidence="1">
    <location>
        <begin position="1"/>
        <end position="26"/>
    </location>
</feature>
<organism evidence="3 4">
    <name type="scientific">Pisolithus microcarpus 441</name>
    <dbReference type="NCBI Taxonomy" id="765257"/>
    <lineage>
        <taxon>Eukaryota</taxon>
        <taxon>Fungi</taxon>
        <taxon>Dikarya</taxon>
        <taxon>Basidiomycota</taxon>
        <taxon>Agaricomycotina</taxon>
        <taxon>Agaricomycetes</taxon>
        <taxon>Agaricomycetidae</taxon>
        <taxon>Boletales</taxon>
        <taxon>Sclerodermatineae</taxon>
        <taxon>Pisolithaceae</taxon>
        <taxon>Pisolithus</taxon>
    </lineage>
</organism>
<feature type="domain" description="PXA" evidence="2">
    <location>
        <begin position="59"/>
        <end position="186"/>
    </location>
</feature>
<evidence type="ECO:0000259" key="2">
    <source>
        <dbReference type="PROSITE" id="PS51207"/>
    </source>
</evidence>
<keyword evidence="4" id="KW-1185">Reference proteome</keyword>
<reference evidence="3 4" key="1">
    <citation type="submission" date="2014-04" db="EMBL/GenBank/DDBJ databases">
        <authorList>
            <consortium name="DOE Joint Genome Institute"/>
            <person name="Kuo A."/>
            <person name="Kohler A."/>
            <person name="Costa M.D."/>
            <person name="Nagy L.G."/>
            <person name="Floudas D."/>
            <person name="Copeland A."/>
            <person name="Barry K.W."/>
            <person name="Cichocki N."/>
            <person name="Veneault-Fourrey C."/>
            <person name="LaButti K."/>
            <person name="Lindquist E.A."/>
            <person name="Lipzen A."/>
            <person name="Lundell T."/>
            <person name="Morin E."/>
            <person name="Murat C."/>
            <person name="Sun H."/>
            <person name="Tunlid A."/>
            <person name="Henrissat B."/>
            <person name="Grigoriev I.V."/>
            <person name="Hibbett D.S."/>
            <person name="Martin F."/>
            <person name="Nordberg H.P."/>
            <person name="Cantor M.N."/>
            <person name="Hua S.X."/>
        </authorList>
    </citation>
    <scope>NUCLEOTIDE SEQUENCE [LARGE SCALE GENOMIC DNA]</scope>
    <source>
        <strain evidence="3 4">441</strain>
    </source>
</reference>
<proteinExistence type="predicted"/>